<organism evidence="3">
    <name type="scientific">Trypanosoma vivax (strain Y486)</name>
    <dbReference type="NCBI Taxonomy" id="1055687"/>
    <lineage>
        <taxon>Eukaryota</taxon>
        <taxon>Discoba</taxon>
        <taxon>Euglenozoa</taxon>
        <taxon>Kinetoplastea</taxon>
        <taxon>Metakinetoplastina</taxon>
        <taxon>Trypanosomatida</taxon>
        <taxon>Trypanosomatidae</taxon>
        <taxon>Trypanosoma</taxon>
        <taxon>Duttonella</taxon>
    </lineage>
</organism>
<gene>
    <name evidence="3" type="ORF">TVY486_0806180</name>
</gene>
<dbReference type="PANTHER" id="PTHR40741">
    <property type="entry name" value="AMASTIN-RELATED"/>
    <property type="match status" value="1"/>
</dbReference>
<evidence type="ECO:0000313" key="3">
    <source>
        <dbReference type="EMBL" id="CCC50011.1"/>
    </source>
</evidence>
<sequence>RRTLRCAASHCWLVGLLGLAVPGVVGGNSVIEPGRMRPYRPVESRRSPHCTRLRKTMGFTSLALAVASLVLTTLTFFIPVFETESEGKGTITLWLRRVKVGGDGGAANSTTEAGPVEGEEEESVLYRNHFQCDKGKRLIQVMEGFNIIAVMLNSVNLVLVIVYLAAFDFIKLPLILYFLFAVASSTTVLGLLLDWYMGSEWCEGQPCLSCEEDLQWNLSVGWKLLVASIATSLCGSVTTGLSS</sequence>
<feature type="signal peptide" evidence="2">
    <location>
        <begin position="1"/>
        <end position="26"/>
    </location>
</feature>
<feature type="transmembrane region" description="Helical" evidence="1">
    <location>
        <begin position="172"/>
        <end position="193"/>
    </location>
</feature>
<feature type="chain" id="PRO_5003409909" evidence="2">
    <location>
        <begin position="27"/>
        <end position="243"/>
    </location>
</feature>
<name>G0U1Q4_TRYVY</name>
<evidence type="ECO:0000256" key="1">
    <source>
        <dbReference type="SAM" id="Phobius"/>
    </source>
</evidence>
<feature type="transmembrane region" description="Helical" evidence="1">
    <location>
        <begin position="62"/>
        <end position="81"/>
    </location>
</feature>
<dbReference type="PANTHER" id="PTHR40741:SF2">
    <property type="entry name" value="AMASTIN"/>
    <property type="match status" value="1"/>
</dbReference>
<feature type="transmembrane region" description="Helical" evidence="1">
    <location>
        <begin position="144"/>
        <end position="166"/>
    </location>
</feature>
<dbReference type="EMBL" id="HE573024">
    <property type="protein sequence ID" value="CCC50011.1"/>
    <property type="molecule type" value="Genomic_DNA"/>
</dbReference>
<reference evidence="3" key="1">
    <citation type="journal article" date="2012" name="Proc. Natl. Acad. Sci. U.S.A.">
        <title>Antigenic diversity is generated by distinct evolutionary mechanisms in African trypanosome species.</title>
        <authorList>
            <person name="Jackson A.P."/>
            <person name="Berry A."/>
            <person name="Aslett M."/>
            <person name="Allison H.C."/>
            <person name="Burton P."/>
            <person name="Vavrova-Anderson J."/>
            <person name="Brown R."/>
            <person name="Browne H."/>
            <person name="Corton N."/>
            <person name="Hauser H."/>
            <person name="Gamble J."/>
            <person name="Gilderthorp R."/>
            <person name="Marcello L."/>
            <person name="McQuillan J."/>
            <person name="Otto T.D."/>
            <person name="Quail M.A."/>
            <person name="Sanders M.J."/>
            <person name="van Tonder A."/>
            <person name="Ginger M.L."/>
            <person name="Field M.C."/>
            <person name="Barry J.D."/>
            <person name="Hertz-Fowler C."/>
            <person name="Berriman M."/>
        </authorList>
    </citation>
    <scope>NUCLEOTIDE SEQUENCE</scope>
    <source>
        <strain evidence="3">Y486</strain>
    </source>
</reference>
<evidence type="ECO:0000256" key="2">
    <source>
        <dbReference type="SAM" id="SignalP"/>
    </source>
</evidence>
<proteinExistence type="predicted"/>
<feature type="non-terminal residue" evidence="3">
    <location>
        <position position="1"/>
    </location>
</feature>
<dbReference type="AlphaFoldDB" id="G0U1Q4"/>
<protein>
    <submittedName>
        <fullName evidence="3">Uncharacterized protein</fullName>
    </submittedName>
</protein>
<dbReference type="VEuPathDB" id="TriTrypDB:TvY486_0806180"/>
<accession>G0U1Q4</accession>
<keyword evidence="1" id="KW-0472">Membrane</keyword>
<keyword evidence="2" id="KW-0732">Signal</keyword>
<keyword evidence="1" id="KW-0812">Transmembrane</keyword>
<keyword evidence="1" id="KW-1133">Transmembrane helix</keyword>